<proteinExistence type="inferred from homology"/>
<organism evidence="3">
    <name type="scientific">uncultured marine type-A Synechococcus GOM 5D20</name>
    <dbReference type="NCBI Taxonomy" id="364154"/>
    <lineage>
        <taxon>Bacteria</taxon>
        <taxon>Bacillati</taxon>
        <taxon>Cyanobacteriota</taxon>
        <taxon>Cyanophyceae</taxon>
        <taxon>Synechococcales</taxon>
        <taxon>Synechococcaceae</taxon>
        <taxon>Synechococcus</taxon>
        <taxon>environmental samples</taxon>
    </lineage>
</organism>
<evidence type="ECO:0000313" key="3">
    <source>
        <dbReference type="EMBL" id="ABD96463.1"/>
    </source>
</evidence>
<gene>
    <name evidence="3" type="primary">ham1</name>
</gene>
<dbReference type="Pfam" id="PF01725">
    <property type="entry name" value="Ham1p_like"/>
    <property type="match status" value="1"/>
</dbReference>
<dbReference type="PANTHER" id="PTHR11067:SF9">
    <property type="entry name" value="INOSINE TRIPHOSPHATE PYROPHOSPHATASE"/>
    <property type="match status" value="1"/>
</dbReference>
<dbReference type="EMBL" id="DQ325543">
    <property type="protein sequence ID" value="ABD96463.1"/>
    <property type="molecule type" value="Genomic_DNA"/>
</dbReference>
<dbReference type="Gene3D" id="3.90.950.10">
    <property type="match status" value="1"/>
</dbReference>
<dbReference type="GO" id="GO:0047429">
    <property type="term" value="F:nucleoside triphosphate diphosphatase activity"/>
    <property type="evidence" value="ECO:0007669"/>
    <property type="project" value="InterPro"/>
</dbReference>
<comment type="similarity">
    <text evidence="1">Belongs to the HAM1 NTPase family.</text>
</comment>
<dbReference type="GO" id="GO:0005829">
    <property type="term" value="C:cytosol"/>
    <property type="evidence" value="ECO:0007669"/>
    <property type="project" value="TreeGrafter"/>
</dbReference>
<dbReference type="InterPro" id="IPR029001">
    <property type="entry name" value="ITPase-like_fam"/>
</dbReference>
<evidence type="ECO:0000256" key="1">
    <source>
        <dbReference type="ARBA" id="ARBA00008023"/>
    </source>
</evidence>
<name>Q0QK64_9SYNE</name>
<protein>
    <submittedName>
        <fullName evidence="3">Ham1-like protein</fullName>
    </submittedName>
</protein>
<dbReference type="AlphaFoldDB" id="Q0QK64"/>
<dbReference type="CDD" id="cd00515">
    <property type="entry name" value="HAM1"/>
    <property type="match status" value="1"/>
</dbReference>
<dbReference type="SUPFAM" id="SSF52972">
    <property type="entry name" value="ITPase-like"/>
    <property type="match status" value="1"/>
</dbReference>
<evidence type="ECO:0000256" key="2">
    <source>
        <dbReference type="ARBA" id="ARBA00022801"/>
    </source>
</evidence>
<dbReference type="GO" id="GO:0009143">
    <property type="term" value="P:nucleoside triphosphate catabolic process"/>
    <property type="evidence" value="ECO:0007669"/>
    <property type="project" value="InterPro"/>
</dbReference>
<dbReference type="InterPro" id="IPR002637">
    <property type="entry name" value="RdgB/HAM1"/>
</dbReference>
<reference evidence="3" key="1">
    <citation type="journal article" date="2006" name="Mar. Ecol. Prog. Ser.">
        <title>Gene diversity and organization in rbcL-containing genome fragments from uncultivated Synechococcus in the Gulf of Mexico.</title>
        <authorList>
            <person name="John D.E."/>
            <person name="Wawrik B."/>
            <person name="Tabita F.R."/>
            <person name="Paul J.H."/>
        </authorList>
    </citation>
    <scope>NUCLEOTIDE SEQUENCE</scope>
</reference>
<dbReference type="PANTHER" id="PTHR11067">
    <property type="entry name" value="INOSINE TRIPHOSPHATE PYROPHOSPHATASE/HAM1 PROTEIN"/>
    <property type="match status" value="1"/>
</dbReference>
<sequence>MRRLIIATGNPIKVAEIEAMLGPLPIEVRRQPDNLDVDETGSTYLENASLKASAAALRTKNWALADDSGLEVDALGGAPGLFSARYASGNNAKLHRLLSELGQSPYRSACFRSTMVISDPTGHCAASAEGVCWGELLKEPAYAEGGFESLLWVREAQCTYGEFNAAQLTRLGSRGKAARALAPDLRRLLNLS</sequence>
<accession>Q0QK64</accession>
<keyword evidence="2" id="KW-0378">Hydrolase</keyword>